<dbReference type="RefSeq" id="WP_308348831.1">
    <property type="nucleotide sequence ID" value="NZ_CP129971.1"/>
</dbReference>
<feature type="transmembrane region" description="Helical" evidence="1">
    <location>
        <begin position="47"/>
        <end position="66"/>
    </location>
</feature>
<evidence type="ECO:0000313" key="3">
    <source>
        <dbReference type="Proteomes" id="UP001230496"/>
    </source>
</evidence>
<gene>
    <name evidence="2" type="ORF">QYS49_14625</name>
</gene>
<dbReference type="AlphaFoldDB" id="A0AA49J904"/>
<accession>A0AA49J904</accession>
<feature type="transmembrane region" description="Helical" evidence="1">
    <location>
        <begin position="86"/>
        <end position="111"/>
    </location>
</feature>
<proteinExistence type="predicted"/>
<organism evidence="2 3">
    <name type="scientific">Marivirga salinarum</name>
    <dbReference type="NCBI Taxonomy" id="3059078"/>
    <lineage>
        <taxon>Bacteria</taxon>
        <taxon>Pseudomonadati</taxon>
        <taxon>Bacteroidota</taxon>
        <taxon>Cytophagia</taxon>
        <taxon>Cytophagales</taxon>
        <taxon>Marivirgaceae</taxon>
        <taxon>Marivirga</taxon>
    </lineage>
</organism>
<dbReference type="Proteomes" id="UP001230496">
    <property type="component" value="Chromosome"/>
</dbReference>
<keyword evidence="1" id="KW-0472">Membrane</keyword>
<keyword evidence="1" id="KW-1133">Transmembrane helix</keyword>
<name>A0AA49J904_9BACT</name>
<protein>
    <submittedName>
        <fullName evidence="2">Uncharacterized protein</fullName>
    </submittedName>
</protein>
<dbReference type="EMBL" id="CP129971">
    <property type="protein sequence ID" value="WKK78165.2"/>
    <property type="molecule type" value="Genomic_DNA"/>
</dbReference>
<evidence type="ECO:0000256" key="1">
    <source>
        <dbReference type="SAM" id="Phobius"/>
    </source>
</evidence>
<reference evidence="2 3" key="1">
    <citation type="submission" date="2023-08" db="EMBL/GenBank/DDBJ databases">
        <title>Comparative genomics and taxonomic characterization of three novel marine species of genus Marivirga.</title>
        <authorList>
            <person name="Muhammad N."/>
            <person name="Kim S.-G."/>
        </authorList>
    </citation>
    <scope>NUCLEOTIDE SEQUENCE [LARGE SCALE GENOMIC DNA]</scope>
    <source>
        <strain evidence="2 3">BDSF4-3</strain>
    </source>
</reference>
<evidence type="ECO:0000313" key="2">
    <source>
        <dbReference type="EMBL" id="WKK78165.2"/>
    </source>
</evidence>
<sequence>MEDKEIKKILEESNEGPSYGFSTKTMRRIEAIETSKTRLSIKSSRSVVGYLIPLVFIGLIISTFLLTDTQFGLFDLSLPEIGSSWISFNIHFSFLMASLAIAAGFWIWIWWEKKNFSFR</sequence>
<keyword evidence="1" id="KW-0812">Transmembrane</keyword>
<dbReference type="KEGG" id="msaa:QYS49_14625"/>
<keyword evidence="3" id="KW-1185">Reference proteome</keyword>